<dbReference type="Pfam" id="PF07372">
    <property type="entry name" value="DUF1491"/>
    <property type="match status" value="1"/>
</dbReference>
<reference evidence="1 2" key="1">
    <citation type="submission" date="2020-06" db="EMBL/GenBank/DDBJ databases">
        <title>Genome sequence of 2 isolates from Red Sea Mangroves.</title>
        <authorList>
            <person name="Sefrji F."/>
            <person name="Michoud G."/>
            <person name="Merlino G."/>
            <person name="Daffonchio D."/>
        </authorList>
    </citation>
    <scope>NUCLEOTIDE SEQUENCE [LARGE SCALE GENOMIC DNA]</scope>
    <source>
        <strain evidence="1 2">R1DC25</strain>
    </source>
</reference>
<evidence type="ECO:0000313" key="1">
    <source>
        <dbReference type="EMBL" id="QPC43799.1"/>
    </source>
</evidence>
<name>A0A7S8HCT8_9HYPH</name>
<gene>
    <name evidence="1" type="ORF">HW532_14560</name>
</gene>
<proteinExistence type="predicted"/>
<dbReference type="InterPro" id="IPR009964">
    <property type="entry name" value="DUF1491"/>
</dbReference>
<dbReference type="AlphaFoldDB" id="A0A7S8HCT8"/>
<dbReference type="EMBL" id="CP058214">
    <property type="protein sequence ID" value="QPC43799.1"/>
    <property type="molecule type" value="Genomic_DNA"/>
</dbReference>
<dbReference type="Proteomes" id="UP000593594">
    <property type="component" value="Chromosome"/>
</dbReference>
<organism evidence="1 2">
    <name type="scientific">Kaustia mangrovi</name>
    <dbReference type="NCBI Taxonomy" id="2593653"/>
    <lineage>
        <taxon>Bacteria</taxon>
        <taxon>Pseudomonadati</taxon>
        <taxon>Pseudomonadota</taxon>
        <taxon>Alphaproteobacteria</taxon>
        <taxon>Hyphomicrobiales</taxon>
        <taxon>Parvibaculaceae</taxon>
        <taxon>Kaustia</taxon>
    </lineage>
</organism>
<dbReference type="Gene3D" id="3.40.1530.20">
    <property type="entry name" value="Protein of unknown function (DUF1491)"/>
    <property type="match status" value="1"/>
</dbReference>
<protein>
    <submittedName>
        <fullName evidence="1">DUF1491 family protein</fullName>
    </submittedName>
</protein>
<dbReference type="KEGG" id="kmn:HW532_14560"/>
<evidence type="ECO:0000313" key="2">
    <source>
        <dbReference type="Proteomes" id="UP000593594"/>
    </source>
</evidence>
<sequence length="117" mass="12979">MSDDFSPPPRLRSSLWVQAQVRLCSTAAIPAVVSKRGDPDAGSILVKIWRGREDCLVYTPMVTMEGERGWMQALGGEPVTEAEADAYLARQASRDSDLWILEIEDPKGLYRLDGIID</sequence>
<dbReference type="RefSeq" id="WP_213161163.1">
    <property type="nucleotide sequence ID" value="NZ_CP058214.1"/>
</dbReference>
<accession>A0A7S8HCT8</accession>
<keyword evidence="2" id="KW-1185">Reference proteome</keyword>